<accession>A0ABY2PF33</accession>
<dbReference type="InterPro" id="IPR000182">
    <property type="entry name" value="GNAT_dom"/>
</dbReference>
<evidence type="ECO:0000313" key="4">
    <source>
        <dbReference type="Proteomes" id="UP000306274"/>
    </source>
</evidence>
<dbReference type="InterPro" id="IPR016181">
    <property type="entry name" value="Acyl_CoA_acyltransferase"/>
</dbReference>
<dbReference type="EMBL" id="SRZK01000115">
    <property type="protein sequence ID" value="TGZ09666.1"/>
    <property type="molecule type" value="Genomic_DNA"/>
</dbReference>
<feature type="domain" description="N-acetyltransferase" evidence="2">
    <location>
        <begin position="44"/>
        <end position="204"/>
    </location>
</feature>
<dbReference type="PROSITE" id="PS51186">
    <property type="entry name" value="GNAT"/>
    <property type="match status" value="1"/>
</dbReference>
<dbReference type="Pfam" id="PF13302">
    <property type="entry name" value="Acetyltransf_3"/>
    <property type="match status" value="1"/>
</dbReference>
<evidence type="ECO:0000256" key="1">
    <source>
        <dbReference type="SAM" id="MobiDB-lite"/>
    </source>
</evidence>
<dbReference type="PANTHER" id="PTHR43441:SF10">
    <property type="entry name" value="ACETYLTRANSFERASE"/>
    <property type="match status" value="1"/>
</dbReference>
<protein>
    <submittedName>
        <fullName evidence="3">N-acetyltransferase</fullName>
    </submittedName>
</protein>
<comment type="caution">
    <text evidence="3">The sequence shown here is derived from an EMBL/GenBank/DDBJ whole genome shotgun (WGS) entry which is preliminary data.</text>
</comment>
<evidence type="ECO:0000259" key="2">
    <source>
        <dbReference type="PROSITE" id="PS51186"/>
    </source>
</evidence>
<dbReference type="Gene3D" id="3.40.630.30">
    <property type="match status" value="1"/>
</dbReference>
<name>A0ABY2PF33_9ACTN</name>
<organism evidence="3 4">
    <name type="scientific">Streptomyces rhizosphaericola</name>
    <dbReference type="NCBI Taxonomy" id="2564098"/>
    <lineage>
        <taxon>Bacteria</taxon>
        <taxon>Bacillati</taxon>
        <taxon>Actinomycetota</taxon>
        <taxon>Actinomycetes</taxon>
        <taxon>Kitasatosporales</taxon>
        <taxon>Streptomycetaceae</taxon>
        <taxon>Streptomyces</taxon>
    </lineage>
</organism>
<sequence>MTGRSQGGMGRMRPTSGENAATCHRPTSAPVVLQVAASPVSPALVLRPWRMEDVAALVEVSRDRALRRWASSGVENDSDGTRWVQAQQQGWAAGDRFGFAVLETQPGSVRAQLVGNVVLKKVTSGKPAAEVGYWTAAHARGRGVAARALEALTNWAFDAFEADGLERLELLHQVDNLASCRVAQKSRYDFDTLLPAAPPSFPLDGHLHIRARERLESSRLMRTG</sequence>
<feature type="compositionally biased region" description="Gly residues" evidence="1">
    <location>
        <begin position="1"/>
        <end position="10"/>
    </location>
</feature>
<evidence type="ECO:0000313" key="3">
    <source>
        <dbReference type="EMBL" id="TGZ09666.1"/>
    </source>
</evidence>
<proteinExistence type="predicted"/>
<feature type="region of interest" description="Disordered" evidence="1">
    <location>
        <begin position="1"/>
        <end position="23"/>
    </location>
</feature>
<dbReference type="SUPFAM" id="SSF55729">
    <property type="entry name" value="Acyl-CoA N-acyltransferases (Nat)"/>
    <property type="match status" value="1"/>
</dbReference>
<dbReference type="InterPro" id="IPR051908">
    <property type="entry name" value="Ribosomal_N-acetyltransferase"/>
</dbReference>
<dbReference type="PANTHER" id="PTHR43441">
    <property type="entry name" value="RIBOSOMAL-PROTEIN-SERINE ACETYLTRANSFERASE"/>
    <property type="match status" value="1"/>
</dbReference>
<gene>
    <name evidence="3" type="ORF">E5Z02_14085</name>
</gene>
<keyword evidence="4" id="KW-1185">Reference proteome</keyword>
<reference evidence="3 4" key="1">
    <citation type="submission" date="2019-04" db="EMBL/GenBank/DDBJ databases">
        <title>Streptomyces rhizosphaericola sp. nov., an actinobacterium isolated from the wheat rhizosphere.</title>
        <authorList>
            <person name="Vargas Hoyos H.A."/>
            <person name="Santos S.N."/>
            <person name="Genuario D.B."/>
            <person name="Melo I.S."/>
            <person name="Da Silva L.J."/>
            <person name="Da Silva F.S.P."/>
            <person name="Zucchi T.D."/>
        </authorList>
    </citation>
    <scope>NUCLEOTIDE SEQUENCE [LARGE SCALE GENOMIC DNA]</scope>
    <source>
        <strain evidence="3 4">1AS2c</strain>
    </source>
</reference>
<dbReference type="Proteomes" id="UP000306274">
    <property type="component" value="Unassembled WGS sequence"/>
</dbReference>